<dbReference type="InterPro" id="IPR040134">
    <property type="entry name" value="PSMD12/CSN4"/>
</dbReference>
<dbReference type="FunFam" id="1.10.10.10:FF:000070">
    <property type="entry name" value="26S proteasome non-ATPase regulatory subunit 12"/>
    <property type="match status" value="1"/>
</dbReference>
<accession>A0AAU9JZT5</accession>
<dbReference type="InterPro" id="IPR036390">
    <property type="entry name" value="WH_DNA-bd_sf"/>
</dbReference>
<dbReference type="GO" id="GO:0005737">
    <property type="term" value="C:cytoplasm"/>
    <property type="evidence" value="ECO:0007669"/>
    <property type="project" value="TreeGrafter"/>
</dbReference>
<dbReference type="InterPro" id="IPR000717">
    <property type="entry name" value="PCI_dom"/>
</dbReference>
<sequence>MEEDYLQDLLKKEKELRQAEEVNAQESQKVICEIVERVRQTGNWEAVAEWIQALAKRRRQPKQAITGMIQQAIGYLDSLPKGHPLLLVLRKVSEGKIYLEVEFARLTKVLAELKEQEGNLEESSSLLQEVQVETYGSMDKNEKLNFLLQQLRLLLALNDYIRFFIISKKVNRKVLDEPGMEAAKVQFLQFMIQYYDHQKSYMESALAYQTLYEVQGQGFDAAHALQQMVLNLLLVPYSAEQIDLLRRVEDKEELEANLRHVIKILLGKEIGKVPGEIQALLTPEKWNLLRRRINQHNIRIVQSYYSKITLNRLAELLEYTVDETEAEIRDMVSYMGFSAKINRPEKYIYFSKPSEPQNQLNEWGSDIFGLLNRLEEITHLIHREHIVAS</sequence>
<feature type="coiled-coil region" evidence="3">
    <location>
        <begin position="2"/>
        <end position="29"/>
    </location>
</feature>
<dbReference type="Proteomes" id="UP001162131">
    <property type="component" value="Unassembled WGS sequence"/>
</dbReference>
<evidence type="ECO:0000313" key="6">
    <source>
        <dbReference type="Proteomes" id="UP001162131"/>
    </source>
</evidence>
<evidence type="ECO:0000259" key="4">
    <source>
        <dbReference type="PROSITE" id="PS50250"/>
    </source>
</evidence>
<protein>
    <recommendedName>
        <fullName evidence="4">PCI domain-containing protein</fullName>
    </recommendedName>
</protein>
<dbReference type="PANTHER" id="PTHR10855:SF1">
    <property type="entry name" value="26S PROTEASOME NON-ATPASE REGULATORY SUBUNIT 12"/>
    <property type="match status" value="1"/>
</dbReference>
<dbReference type="InterPro" id="IPR036388">
    <property type="entry name" value="WH-like_DNA-bd_sf"/>
</dbReference>
<gene>
    <name evidence="5" type="ORF">BSTOLATCC_MIC53906</name>
</gene>
<comment type="similarity">
    <text evidence="1">Belongs to the proteasome subunit p55 family.</text>
</comment>
<dbReference type="Gene3D" id="1.10.10.10">
    <property type="entry name" value="Winged helix-like DNA-binding domain superfamily/Winged helix DNA-binding domain"/>
    <property type="match status" value="1"/>
</dbReference>
<dbReference type="PANTHER" id="PTHR10855">
    <property type="entry name" value="26S PROTEASOME NON-ATPASE REGULATORY SUBUNIT 12/COP9 SIGNALOSOME COMPLEX SUBUNIT 4"/>
    <property type="match status" value="1"/>
</dbReference>
<dbReference type="Pfam" id="PF18098">
    <property type="entry name" value="RPN5_C"/>
    <property type="match status" value="1"/>
</dbReference>
<dbReference type="InterPro" id="IPR040896">
    <property type="entry name" value="RPN5_C"/>
</dbReference>
<name>A0AAU9JZT5_9CILI</name>
<organism evidence="5 6">
    <name type="scientific">Blepharisma stoltei</name>
    <dbReference type="NCBI Taxonomy" id="1481888"/>
    <lineage>
        <taxon>Eukaryota</taxon>
        <taxon>Sar</taxon>
        <taxon>Alveolata</taxon>
        <taxon>Ciliophora</taxon>
        <taxon>Postciliodesmatophora</taxon>
        <taxon>Heterotrichea</taxon>
        <taxon>Heterotrichida</taxon>
        <taxon>Blepharismidae</taxon>
        <taxon>Blepharisma</taxon>
    </lineage>
</organism>
<dbReference type="SMART" id="SM00088">
    <property type="entry name" value="PINT"/>
    <property type="match status" value="1"/>
</dbReference>
<dbReference type="EMBL" id="CAJZBQ010000053">
    <property type="protein sequence ID" value="CAG9331847.1"/>
    <property type="molecule type" value="Genomic_DNA"/>
</dbReference>
<keyword evidence="6" id="KW-1185">Reference proteome</keyword>
<comment type="caution">
    <text evidence="5">The sequence shown here is derived from an EMBL/GenBank/DDBJ whole genome shotgun (WGS) entry which is preliminary data.</text>
</comment>
<dbReference type="Pfam" id="PF22241">
    <property type="entry name" value="PSMD12-CSN4_N"/>
    <property type="match status" value="1"/>
</dbReference>
<feature type="domain" description="PCI" evidence="4">
    <location>
        <begin position="196"/>
        <end position="355"/>
    </location>
</feature>
<keyword evidence="3" id="KW-0175">Coiled coil</keyword>
<dbReference type="AlphaFoldDB" id="A0AAU9JZT5"/>
<evidence type="ECO:0000256" key="1">
    <source>
        <dbReference type="ARBA" id="ARBA00006397"/>
    </source>
</evidence>
<feature type="coiled-coil region" evidence="3">
    <location>
        <begin position="103"/>
        <end position="133"/>
    </location>
</feature>
<reference evidence="5" key="1">
    <citation type="submission" date="2021-09" db="EMBL/GenBank/DDBJ databases">
        <authorList>
            <consortium name="AG Swart"/>
            <person name="Singh M."/>
            <person name="Singh A."/>
            <person name="Seah K."/>
            <person name="Emmerich C."/>
        </authorList>
    </citation>
    <scope>NUCLEOTIDE SEQUENCE</scope>
    <source>
        <strain evidence="5">ATCC30299</strain>
    </source>
</reference>
<evidence type="ECO:0000313" key="5">
    <source>
        <dbReference type="EMBL" id="CAG9331847.1"/>
    </source>
</evidence>
<dbReference type="Pfam" id="PF01399">
    <property type="entry name" value="PCI"/>
    <property type="match status" value="1"/>
</dbReference>
<evidence type="ECO:0000256" key="2">
    <source>
        <dbReference type="ARBA" id="ARBA00022942"/>
    </source>
</evidence>
<dbReference type="PROSITE" id="PS50250">
    <property type="entry name" value="PCI"/>
    <property type="match status" value="1"/>
</dbReference>
<dbReference type="GO" id="GO:0005634">
    <property type="term" value="C:nucleus"/>
    <property type="evidence" value="ECO:0007669"/>
    <property type="project" value="UniProtKB-ARBA"/>
</dbReference>
<keyword evidence="2" id="KW-0647">Proteasome</keyword>
<dbReference type="InterPro" id="IPR054559">
    <property type="entry name" value="PSMD12-CSN4-like_N"/>
</dbReference>
<evidence type="ECO:0000256" key="3">
    <source>
        <dbReference type="SAM" id="Coils"/>
    </source>
</evidence>
<dbReference type="GO" id="GO:0008541">
    <property type="term" value="C:proteasome regulatory particle, lid subcomplex"/>
    <property type="evidence" value="ECO:0007669"/>
    <property type="project" value="TreeGrafter"/>
</dbReference>
<proteinExistence type="inferred from homology"/>
<dbReference type="SUPFAM" id="SSF46785">
    <property type="entry name" value="Winged helix' DNA-binding domain"/>
    <property type="match status" value="1"/>
</dbReference>